<dbReference type="GO" id="GO:0016747">
    <property type="term" value="F:acyltransferase activity, transferring groups other than amino-acyl groups"/>
    <property type="evidence" value="ECO:0007669"/>
    <property type="project" value="InterPro"/>
</dbReference>
<dbReference type="PROSITE" id="PS51186">
    <property type="entry name" value="GNAT"/>
    <property type="match status" value="1"/>
</dbReference>
<dbReference type="OrthoDB" id="9796171at2"/>
<dbReference type="EMBL" id="CYSD01000037">
    <property type="protein sequence ID" value="CUH79849.1"/>
    <property type="molecule type" value="Genomic_DNA"/>
</dbReference>
<dbReference type="InterPro" id="IPR000182">
    <property type="entry name" value="GNAT_dom"/>
</dbReference>
<dbReference type="CDD" id="cd04301">
    <property type="entry name" value="NAT_SF"/>
    <property type="match status" value="1"/>
</dbReference>
<evidence type="ECO:0000313" key="4">
    <source>
        <dbReference type="EMBL" id="CUH79849.1"/>
    </source>
</evidence>
<dbReference type="Pfam" id="PF13673">
    <property type="entry name" value="Acetyltransf_10"/>
    <property type="match status" value="1"/>
</dbReference>
<dbReference type="RefSeq" id="WP_058290614.1">
    <property type="nucleotide sequence ID" value="NZ_CYSD01000037.1"/>
</dbReference>
<evidence type="ECO:0000256" key="2">
    <source>
        <dbReference type="ARBA" id="ARBA00023315"/>
    </source>
</evidence>
<dbReference type="AlphaFoldDB" id="A0A0N7M096"/>
<dbReference type="Proteomes" id="UP000052022">
    <property type="component" value="Unassembled WGS sequence"/>
</dbReference>
<dbReference type="PANTHER" id="PTHR43877">
    <property type="entry name" value="AMINOALKYLPHOSPHONATE N-ACETYLTRANSFERASE-RELATED-RELATED"/>
    <property type="match status" value="1"/>
</dbReference>
<accession>A0A0N7M096</accession>
<sequence>MSLEIAVTDDFDTCLRLRFEVFVDEQGVPIEEERDALDDSALHLLATDNGTPLGTARIVFIGDTAKIGRVCVVKSARGTGLGAKLIEACVDAARARDGITRAKLGAQIHALGFYEKLGFEAYGDIYLDAGIEHRDMVRRLS</sequence>
<dbReference type="Gene3D" id="3.40.630.30">
    <property type="match status" value="1"/>
</dbReference>
<gene>
    <name evidence="4" type="primary">yjcF</name>
    <name evidence="4" type="ORF">TRM7557_02606</name>
</gene>
<name>A0A0N7M096_9RHOB</name>
<evidence type="ECO:0000259" key="3">
    <source>
        <dbReference type="PROSITE" id="PS51186"/>
    </source>
</evidence>
<reference evidence="4 5" key="1">
    <citation type="submission" date="2015-09" db="EMBL/GenBank/DDBJ databases">
        <authorList>
            <consortium name="Swine Surveillance"/>
        </authorList>
    </citation>
    <scope>NUCLEOTIDE SEQUENCE [LARGE SCALE GENOMIC DNA]</scope>
    <source>
        <strain evidence="4 5">CECT 7557</strain>
    </source>
</reference>
<dbReference type="PANTHER" id="PTHR43877:SF1">
    <property type="entry name" value="ACETYLTRANSFERASE"/>
    <property type="match status" value="1"/>
</dbReference>
<organism evidence="4 5">
    <name type="scientific">Tritonibacter multivorans</name>
    <dbReference type="NCBI Taxonomy" id="928856"/>
    <lineage>
        <taxon>Bacteria</taxon>
        <taxon>Pseudomonadati</taxon>
        <taxon>Pseudomonadota</taxon>
        <taxon>Alphaproteobacteria</taxon>
        <taxon>Rhodobacterales</taxon>
        <taxon>Paracoccaceae</taxon>
        <taxon>Tritonibacter</taxon>
    </lineage>
</organism>
<dbReference type="STRING" id="928856.SAMN04488049_101112"/>
<protein>
    <submittedName>
        <fullName evidence="4">Putative N-acetyltransferase YjcF</fullName>
        <ecNumber evidence="4">2.3.1.-</ecNumber>
    </submittedName>
</protein>
<dbReference type="EC" id="2.3.1.-" evidence="4"/>
<evidence type="ECO:0000313" key="5">
    <source>
        <dbReference type="Proteomes" id="UP000052022"/>
    </source>
</evidence>
<keyword evidence="5" id="KW-1185">Reference proteome</keyword>
<evidence type="ECO:0000256" key="1">
    <source>
        <dbReference type="ARBA" id="ARBA00022679"/>
    </source>
</evidence>
<feature type="domain" description="N-acetyltransferase" evidence="3">
    <location>
        <begin position="1"/>
        <end position="141"/>
    </location>
</feature>
<dbReference type="InterPro" id="IPR016181">
    <property type="entry name" value="Acyl_CoA_acyltransferase"/>
</dbReference>
<dbReference type="InterPro" id="IPR050832">
    <property type="entry name" value="Bact_Acetyltransf"/>
</dbReference>
<dbReference type="SUPFAM" id="SSF55729">
    <property type="entry name" value="Acyl-CoA N-acyltransferases (Nat)"/>
    <property type="match status" value="1"/>
</dbReference>
<keyword evidence="1 4" id="KW-0808">Transferase</keyword>
<proteinExistence type="predicted"/>
<keyword evidence="2 4" id="KW-0012">Acyltransferase</keyword>